<dbReference type="GO" id="GO:0016787">
    <property type="term" value="F:hydrolase activity"/>
    <property type="evidence" value="ECO:0007669"/>
    <property type="project" value="UniProtKB-KW"/>
</dbReference>
<accession>A0A6P8M3E7</accession>
<dbReference type="Proteomes" id="UP000515180">
    <property type="component" value="Unplaced"/>
</dbReference>
<dbReference type="RefSeq" id="XP_033179854.1">
    <property type="nucleotide sequence ID" value="XM_033323963.1"/>
</dbReference>
<dbReference type="RefSeq" id="XP_033179851.1">
    <property type="nucleotide sequence ID" value="XM_033323960.1"/>
</dbReference>
<dbReference type="GO" id="GO:0080048">
    <property type="term" value="F:GDP-D-glucose phosphorylase activity"/>
    <property type="evidence" value="ECO:0007669"/>
    <property type="project" value="UniProtKB-EC"/>
</dbReference>
<dbReference type="AlphaFoldDB" id="A0A6P8M3E7"/>
<evidence type="ECO:0000313" key="2">
    <source>
        <dbReference type="Proteomes" id="UP000515180"/>
    </source>
</evidence>
<dbReference type="Pfam" id="PF26217">
    <property type="entry name" value="GDPGP1_N"/>
    <property type="match status" value="1"/>
</dbReference>
<name>A0A6P8M3E7_BOMIM</name>
<dbReference type="InterPro" id="IPR058866">
    <property type="entry name" value="GDPGP1_N"/>
</dbReference>
<evidence type="ECO:0000313" key="3">
    <source>
        <dbReference type="RefSeq" id="XP_033179851.1"/>
    </source>
</evidence>
<dbReference type="PANTHER" id="PTHR20884:SF8">
    <property type="entry name" value="GDP-D-GLUCOSE PHOSPHORYLASE 1"/>
    <property type="match status" value="1"/>
</dbReference>
<dbReference type="RefSeq" id="XP_033179853.1">
    <property type="nucleotide sequence ID" value="XM_033323962.1"/>
</dbReference>
<gene>
    <name evidence="3 4 5 6" type="primary">LOC100741522</name>
</gene>
<evidence type="ECO:0000313" key="5">
    <source>
        <dbReference type="RefSeq" id="XP_033179853.1"/>
    </source>
</evidence>
<organism evidence="2 3">
    <name type="scientific">Bombus impatiens</name>
    <name type="common">Bumblebee</name>
    <dbReference type="NCBI Taxonomy" id="132113"/>
    <lineage>
        <taxon>Eukaryota</taxon>
        <taxon>Metazoa</taxon>
        <taxon>Ecdysozoa</taxon>
        <taxon>Arthropoda</taxon>
        <taxon>Hexapoda</taxon>
        <taxon>Insecta</taxon>
        <taxon>Pterygota</taxon>
        <taxon>Neoptera</taxon>
        <taxon>Endopterygota</taxon>
        <taxon>Hymenoptera</taxon>
        <taxon>Apocrita</taxon>
        <taxon>Aculeata</taxon>
        <taxon>Apoidea</taxon>
        <taxon>Anthophila</taxon>
        <taxon>Apidae</taxon>
        <taxon>Bombus</taxon>
        <taxon>Pyrobombus</taxon>
    </lineage>
</organism>
<dbReference type="InterPro" id="IPR026506">
    <property type="entry name" value="GDPGP"/>
</dbReference>
<dbReference type="GO" id="GO:0005737">
    <property type="term" value="C:cytoplasm"/>
    <property type="evidence" value="ECO:0007669"/>
    <property type="project" value="UniProtKB-SubCell"/>
</dbReference>
<dbReference type="RefSeq" id="XP_033179852.1">
    <property type="nucleotide sequence ID" value="XM_033323961.1"/>
</dbReference>
<reference evidence="3 4" key="1">
    <citation type="submission" date="2025-04" db="UniProtKB">
        <authorList>
            <consortium name="RefSeq"/>
        </authorList>
    </citation>
    <scope>IDENTIFICATION</scope>
</reference>
<dbReference type="GeneID" id="100741522"/>
<evidence type="ECO:0000313" key="6">
    <source>
        <dbReference type="RefSeq" id="XP_033179854.1"/>
    </source>
</evidence>
<feature type="domain" description="GDPGP1-like N-terminal" evidence="1">
    <location>
        <begin position="2"/>
        <end position="147"/>
    </location>
</feature>
<protein>
    <submittedName>
        <fullName evidence="3 4">GDP-D-glucose phosphorylase 1 isoform X5</fullName>
    </submittedName>
</protein>
<evidence type="ECO:0000313" key="4">
    <source>
        <dbReference type="RefSeq" id="XP_033179852.1"/>
    </source>
</evidence>
<dbReference type="GO" id="GO:0005085">
    <property type="term" value="F:guanyl-nucleotide exchange factor activity"/>
    <property type="evidence" value="ECO:0007669"/>
    <property type="project" value="UniProtKB-KW"/>
</dbReference>
<dbReference type="PANTHER" id="PTHR20884">
    <property type="entry name" value="GDP-D-GLUCOSE PHOSPHORYLASE 1"/>
    <property type="match status" value="1"/>
</dbReference>
<evidence type="ECO:0000259" key="1">
    <source>
        <dbReference type="Pfam" id="PF26217"/>
    </source>
</evidence>
<dbReference type="GO" id="GO:0000166">
    <property type="term" value="F:nucleotide binding"/>
    <property type="evidence" value="ECO:0007669"/>
    <property type="project" value="UniProtKB-KW"/>
</dbReference>
<dbReference type="GO" id="GO:0006006">
    <property type="term" value="P:glucose metabolic process"/>
    <property type="evidence" value="ECO:0007669"/>
    <property type="project" value="TreeGrafter"/>
</dbReference>
<proteinExistence type="predicted"/>
<keyword evidence="2" id="KW-1185">Reference proteome</keyword>
<sequence length="181" mass="21413">MEAQKNGVFRYILNIQDSKILEGKYYFLVQLNIDRGYKRRSPENIISMNQPFNEKDFNFTKLVSKEQIMNLNNTDKDDIIAINASPIEYCHSLLLPQRCKQLPQLVTKHSLLKAIELFSLSLSSYIRVAFNSLCAFASVNHLHWHLYYLRWRMLLEYIFWIVLHKTSTHRKSMGIIKKTNV</sequence>